<feature type="transmembrane region" description="Helical" evidence="1">
    <location>
        <begin position="16"/>
        <end position="38"/>
    </location>
</feature>
<evidence type="ECO:0000256" key="1">
    <source>
        <dbReference type="SAM" id="Phobius"/>
    </source>
</evidence>
<accession>A0A6J6FNE3</accession>
<reference evidence="2" key="1">
    <citation type="submission" date="2020-05" db="EMBL/GenBank/DDBJ databases">
        <authorList>
            <person name="Chiriac C."/>
            <person name="Salcher M."/>
            <person name="Ghai R."/>
            <person name="Kavagutti S V."/>
        </authorList>
    </citation>
    <scope>NUCLEOTIDE SEQUENCE</scope>
</reference>
<sequence length="117" mass="12995">MLRRFLRDEKGSTESAMVLIPIIFLFLCSMQIVTALFYRNMELAAVQSQASTRAISGETSVGDTFISIPSPDGFQDLKLLIVKKRRDIPTLIPVFGNLLGHRIESEVTGIAIVESRP</sequence>
<keyword evidence="1" id="KW-0472">Membrane</keyword>
<evidence type="ECO:0000313" key="2">
    <source>
        <dbReference type="EMBL" id="CAB4590546.1"/>
    </source>
</evidence>
<name>A0A6J6FNE3_9ZZZZ</name>
<keyword evidence="1" id="KW-0812">Transmembrane</keyword>
<proteinExistence type="predicted"/>
<keyword evidence="1" id="KW-1133">Transmembrane helix</keyword>
<protein>
    <submittedName>
        <fullName evidence="2">Unannotated protein</fullName>
    </submittedName>
</protein>
<dbReference type="EMBL" id="CAEZUB010000057">
    <property type="protein sequence ID" value="CAB4590546.1"/>
    <property type="molecule type" value="Genomic_DNA"/>
</dbReference>
<dbReference type="AlphaFoldDB" id="A0A6J6FNE3"/>
<gene>
    <name evidence="2" type="ORF">UFOPK1775_00612</name>
</gene>
<organism evidence="2">
    <name type="scientific">freshwater metagenome</name>
    <dbReference type="NCBI Taxonomy" id="449393"/>
    <lineage>
        <taxon>unclassified sequences</taxon>
        <taxon>metagenomes</taxon>
        <taxon>ecological metagenomes</taxon>
    </lineage>
</organism>